<dbReference type="PROSITE" id="PS51257">
    <property type="entry name" value="PROKAR_LIPOPROTEIN"/>
    <property type="match status" value="1"/>
</dbReference>
<evidence type="ECO:0000313" key="2">
    <source>
        <dbReference type="EMBL" id="MCW8345257.1"/>
    </source>
</evidence>
<feature type="chain" id="PRO_5040990572" evidence="1">
    <location>
        <begin position="21"/>
        <end position="627"/>
    </location>
</feature>
<gene>
    <name evidence="2" type="ORF">MD535_04330</name>
</gene>
<evidence type="ECO:0000313" key="3">
    <source>
        <dbReference type="Proteomes" id="UP001155587"/>
    </source>
</evidence>
<keyword evidence="1" id="KW-0732">Signal</keyword>
<dbReference type="Proteomes" id="UP001155587">
    <property type="component" value="Unassembled WGS sequence"/>
</dbReference>
<keyword evidence="3" id="KW-1185">Reference proteome</keyword>
<protein>
    <submittedName>
        <fullName evidence="2">BNR-4 repeat-containing protein</fullName>
    </submittedName>
</protein>
<dbReference type="AlphaFoldDB" id="A0A9X3CKV9"/>
<comment type="caution">
    <text evidence="2">The sequence shown here is derived from an EMBL/GenBank/DDBJ whole genome shotgun (WGS) entry which is preliminary data.</text>
</comment>
<accession>A0A9X3CKV9</accession>
<name>A0A9X3CKV9_9VIBR</name>
<proteinExistence type="predicted"/>
<sequence length="627" mass="72083">MCIIFSRVLAISLLSVLLLAGCNSKKSSPAAQPKPPVTDCKVNWQTEFQHLNRTWQRSRYDHNCSEVNTNFPNIKADQTANQSLNYQNIFDRERELYGYNPRFIPGRPYFDANNLPWMIVNNMNQFNRGDDQPGHHQDPITLEKTGKPLHALTYDDRVYSSLYPSGTECTDCDSHLVRLTANGEWVSISLRGLEQEFGFRQNADGLDGYRYRYIEQVYFRDNGDVFFKLDHGVVRYQAATNTWQGYSQHWIAQTEMVGNGQDAPLFVRSKDSTYTILRLVEQGNDTLEWQQETLTLPLSLGLYRGSHPIVWEGNTLHIAAISFESDDNNRQSYNTGQYYVRYQLGSEAADVLFMGWSGSTSQATPDSHNQPIILIDSHKRLHYISGAHNHQIWHRYSLQPVTDTDWNSDHNLWGNTVEANDKFSTGPNEAFGRYPEDKPLSDTVNYVGQPYGRYTYIHAALTNNDDIYLAMRNTAPNTVAPQGYRLEWVKGSLEDSGEYQWQDQGVVVMPNWQQYSNYTQKLHQDKRGNLFLLYTYEIQNFKESTWFNTQARRSYSNAEECALATSSQDCINAYQVHYQRWSNEELAGNSNRYSQAYQHDPVLLVSSDNGQTWQPATTAGFIANKTP</sequence>
<organism evidence="2 3">
    <name type="scientific">Vibrio qingdaonensis</name>
    <dbReference type="NCBI Taxonomy" id="2829491"/>
    <lineage>
        <taxon>Bacteria</taxon>
        <taxon>Pseudomonadati</taxon>
        <taxon>Pseudomonadota</taxon>
        <taxon>Gammaproteobacteria</taxon>
        <taxon>Vibrionales</taxon>
        <taxon>Vibrionaceae</taxon>
        <taxon>Vibrio</taxon>
    </lineage>
</organism>
<dbReference type="EMBL" id="JAKRRY010000003">
    <property type="protein sequence ID" value="MCW8345257.1"/>
    <property type="molecule type" value="Genomic_DNA"/>
</dbReference>
<reference evidence="2" key="1">
    <citation type="submission" date="2022-02" db="EMBL/GenBank/DDBJ databases">
        <title>Vibrio sp. nov, a new bacterium isolated from seawater.</title>
        <authorList>
            <person name="Yuan Y."/>
        </authorList>
    </citation>
    <scope>NUCLEOTIDE SEQUENCE</scope>
    <source>
        <strain evidence="2">ZSDZ65</strain>
    </source>
</reference>
<evidence type="ECO:0000256" key="1">
    <source>
        <dbReference type="SAM" id="SignalP"/>
    </source>
</evidence>
<feature type="signal peptide" evidence="1">
    <location>
        <begin position="1"/>
        <end position="20"/>
    </location>
</feature>
<dbReference type="RefSeq" id="WP_265673706.1">
    <property type="nucleotide sequence ID" value="NZ_JAKRRY010000003.1"/>
</dbReference>